<protein>
    <recommendedName>
        <fullName evidence="3">Serine/threonine protein phosphatase</fullName>
    </recommendedName>
</protein>
<reference evidence="1" key="1">
    <citation type="journal article" date="2024" name="Int. J. Syst. Evol. Microbiol.">
        <title>Brooklawnia propionicigenes sp. nov., a facultatively anaerobic, propionate-producing bacterium isolated from a methanogenic reactor treating waste from cattle farms.</title>
        <authorList>
            <person name="Akita Y."/>
            <person name="Ueki A."/>
            <person name="Tonouchi A."/>
            <person name="Sugawara Y."/>
            <person name="Honma S."/>
            <person name="Kaku N."/>
            <person name="Ueki K."/>
        </authorList>
    </citation>
    <scope>NUCLEOTIDE SEQUENCE</scope>
    <source>
        <strain evidence="1">SH051</strain>
    </source>
</reference>
<dbReference type="GO" id="GO:0016020">
    <property type="term" value="C:membrane"/>
    <property type="evidence" value="ECO:0007669"/>
    <property type="project" value="GOC"/>
</dbReference>
<dbReference type="RefSeq" id="WP_286267718.1">
    <property type="nucleotide sequence ID" value="NZ_AP028056.1"/>
</dbReference>
<dbReference type="PANTHER" id="PTHR34990:SF2">
    <property type="entry name" value="BLL8164 PROTEIN"/>
    <property type="match status" value="1"/>
</dbReference>
<name>A0AAN0K673_9ACTN</name>
<dbReference type="SUPFAM" id="SSF56300">
    <property type="entry name" value="Metallo-dependent phosphatases"/>
    <property type="match status" value="1"/>
</dbReference>
<proteinExistence type="predicted"/>
<dbReference type="PANTHER" id="PTHR34990">
    <property type="entry name" value="UDP-2,3-DIACYLGLUCOSAMINE HYDROLASE-RELATED"/>
    <property type="match status" value="1"/>
</dbReference>
<evidence type="ECO:0000313" key="1">
    <source>
        <dbReference type="EMBL" id="BEH01471.1"/>
    </source>
</evidence>
<dbReference type="AlphaFoldDB" id="A0AAN0K673"/>
<accession>A0AAN0K673</accession>
<evidence type="ECO:0008006" key="3">
    <source>
        <dbReference type="Google" id="ProtNLM"/>
    </source>
</evidence>
<gene>
    <name evidence="1" type="ORF">brsh051_07520</name>
</gene>
<dbReference type="Gene3D" id="3.60.21.10">
    <property type="match status" value="1"/>
</dbReference>
<dbReference type="KEGG" id="broo:brsh051_07520"/>
<evidence type="ECO:0000313" key="2">
    <source>
        <dbReference type="Proteomes" id="UP001431656"/>
    </source>
</evidence>
<sequence>MQRLTNAYQNARVEEIDGHSRYIIMSDCHRGDGSVSDEFLKNKNVFLAAMEHYWKEGFTYIEAGDGDELWEHQYKHIIKANRAVWDQLLHFHRADRYIRMYGNHDIRLKDPGFVRANLWTAADPDSGDVEPFFTGLEAIEAVVLQHRDTRQEILIVHGHQGDFANDQLWQFSRFTLRYFWRYLHAFGAHSPSSPVRNSYKRHKVERNYVKWIRENGIALICGHTHREKFPKHNELPYFNDGCSLYPSHITGLEIENNEISLVRWRVDPNEEGFLQVTRRVIAGPEPLDRFDLKRRVPSAD</sequence>
<dbReference type="Proteomes" id="UP001431656">
    <property type="component" value="Chromosome"/>
</dbReference>
<keyword evidence="2" id="KW-1185">Reference proteome</keyword>
<dbReference type="GO" id="GO:0008758">
    <property type="term" value="F:UDP-2,3-diacylglucosamine hydrolase activity"/>
    <property type="evidence" value="ECO:0007669"/>
    <property type="project" value="TreeGrafter"/>
</dbReference>
<organism evidence="1 2">
    <name type="scientific">Brooklawnia propionicigenes</name>
    <dbReference type="NCBI Taxonomy" id="3041175"/>
    <lineage>
        <taxon>Bacteria</taxon>
        <taxon>Bacillati</taxon>
        <taxon>Actinomycetota</taxon>
        <taxon>Actinomycetes</taxon>
        <taxon>Propionibacteriales</taxon>
        <taxon>Propionibacteriaceae</taxon>
        <taxon>Brooklawnia</taxon>
    </lineage>
</organism>
<dbReference type="InterPro" id="IPR043461">
    <property type="entry name" value="LpxH-like"/>
</dbReference>
<dbReference type="GO" id="GO:0009245">
    <property type="term" value="P:lipid A biosynthetic process"/>
    <property type="evidence" value="ECO:0007669"/>
    <property type="project" value="TreeGrafter"/>
</dbReference>
<dbReference type="EMBL" id="AP028056">
    <property type="protein sequence ID" value="BEH01471.1"/>
    <property type="molecule type" value="Genomic_DNA"/>
</dbReference>
<dbReference type="InterPro" id="IPR029052">
    <property type="entry name" value="Metallo-depent_PP-like"/>
</dbReference>